<protein>
    <submittedName>
        <fullName evidence="3">Response regulator receiver protein</fullName>
    </submittedName>
</protein>
<dbReference type="GO" id="GO:0003677">
    <property type="term" value="F:DNA binding"/>
    <property type="evidence" value="ECO:0007669"/>
    <property type="project" value="InterPro"/>
</dbReference>
<keyword evidence="1" id="KW-1133">Transmembrane helix</keyword>
<dbReference type="eggNOG" id="COG3279">
    <property type="taxonomic scope" value="Bacteria"/>
</dbReference>
<feature type="transmembrane region" description="Helical" evidence="1">
    <location>
        <begin position="62"/>
        <end position="82"/>
    </location>
</feature>
<dbReference type="Pfam" id="PF04397">
    <property type="entry name" value="LytTR"/>
    <property type="match status" value="1"/>
</dbReference>
<feature type="transmembrane region" description="Helical" evidence="1">
    <location>
        <begin position="33"/>
        <end position="50"/>
    </location>
</feature>
<name>A1B4W0_PARDP</name>
<evidence type="ECO:0000256" key="1">
    <source>
        <dbReference type="SAM" id="Phobius"/>
    </source>
</evidence>
<dbReference type="Gene3D" id="2.40.50.1020">
    <property type="entry name" value="LytTr DNA-binding domain"/>
    <property type="match status" value="1"/>
</dbReference>
<dbReference type="GeneID" id="93450860"/>
<dbReference type="AlphaFoldDB" id="A1B4W0"/>
<gene>
    <name evidence="3" type="ordered locus">Pden_2467</name>
</gene>
<accession>A1B4W0</accession>
<feature type="transmembrane region" description="Helical" evidence="1">
    <location>
        <begin position="94"/>
        <end position="111"/>
    </location>
</feature>
<dbReference type="Proteomes" id="UP000000361">
    <property type="component" value="Chromosome 1"/>
</dbReference>
<organism evidence="3 4">
    <name type="scientific">Paracoccus denitrificans (strain Pd 1222)</name>
    <dbReference type="NCBI Taxonomy" id="318586"/>
    <lineage>
        <taxon>Bacteria</taxon>
        <taxon>Pseudomonadati</taxon>
        <taxon>Pseudomonadota</taxon>
        <taxon>Alphaproteobacteria</taxon>
        <taxon>Rhodobacterales</taxon>
        <taxon>Paracoccaceae</taxon>
        <taxon>Paracoccus</taxon>
    </lineage>
</organism>
<dbReference type="HOGENOM" id="CLU_911681_0_0_5"/>
<feature type="domain" description="HTH LytTR-type" evidence="2">
    <location>
        <begin position="215"/>
        <end position="300"/>
    </location>
</feature>
<sequence>MEVSPKTVVTFCNGSSVTPCPLFIRAIVRNCRFQIFAIFCMVLFVLMRPYRAHAELDKWQSVSIIFSMGVVVFALYFLFLSLSGKFGGRLGIRSVHTIWMVLLTSFIATFLGEWSVSLFDGPRLPVRETTFLWVFHFAIFLGLEVVFGIFVLPDVIRHVTQPEPAEVFALQPPVQALAEVLPLDPLVPEGGETASDMCVITVSDKRFLAQCIRSVSSQEHYISISTFKGEKYFLRGRIRDFLEQIPDEFGYCIHRSHWVSWSGIERVNVANDNMLVYLDDDTLLPVARGRRSDFIERWNRRLSIG</sequence>
<dbReference type="EMBL" id="CP000489">
    <property type="protein sequence ID" value="ABL70554.1"/>
    <property type="molecule type" value="Genomic_DNA"/>
</dbReference>
<dbReference type="SMART" id="SM00850">
    <property type="entry name" value="LytTR"/>
    <property type="match status" value="1"/>
</dbReference>
<dbReference type="KEGG" id="pde:Pden_2467"/>
<dbReference type="InterPro" id="IPR007492">
    <property type="entry name" value="LytTR_DNA-bd_dom"/>
</dbReference>
<keyword evidence="1" id="KW-0472">Membrane</keyword>
<keyword evidence="4" id="KW-1185">Reference proteome</keyword>
<dbReference type="PROSITE" id="PS50930">
    <property type="entry name" value="HTH_LYTTR"/>
    <property type="match status" value="1"/>
</dbReference>
<dbReference type="RefSeq" id="WP_011748747.1">
    <property type="nucleotide sequence ID" value="NC_008686.1"/>
</dbReference>
<keyword evidence="1" id="KW-0812">Transmembrane</keyword>
<evidence type="ECO:0000313" key="3">
    <source>
        <dbReference type="EMBL" id="ABL70554.1"/>
    </source>
</evidence>
<proteinExistence type="predicted"/>
<dbReference type="STRING" id="318586.Pden_2467"/>
<reference evidence="4" key="1">
    <citation type="submission" date="2006-12" db="EMBL/GenBank/DDBJ databases">
        <title>Complete sequence of chromosome 1 of Paracoccus denitrificans PD1222.</title>
        <authorList>
            <person name="Copeland A."/>
            <person name="Lucas S."/>
            <person name="Lapidus A."/>
            <person name="Barry K."/>
            <person name="Detter J.C."/>
            <person name="Glavina del Rio T."/>
            <person name="Hammon N."/>
            <person name="Israni S."/>
            <person name="Dalin E."/>
            <person name="Tice H."/>
            <person name="Pitluck S."/>
            <person name="Munk A.C."/>
            <person name="Brettin T."/>
            <person name="Bruce D."/>
            <person name="Han C."/>
            <person name="Tapia R."/>
            <person name="Gilna P."/>
            <person name="Schmutz J."/>
            <person name="Larimer F."/>
            <person name="Land M."/>
            <person name="Hauser L."/>
            <person name="Kyrpides N."/>
            <person name="Lykidis A."/>
            <person name="Spiro S."/>
            <person name="Richardson D.J."/>
            <person name="Moir J.W.B."/>
            <person name="Ferguson S.J."/>
            <person name="van Spanning R.J.M."/>
            <person name="Richardson P."/>
        </authorList>
    </citation>
    <scope>NUCLEOTIDE SEQUENCE [LARGE SCALE GENOMIC DNA]</scope>
    <source>
        <strain evidence="4">Pd 1222</strain>
    </source>
</reference>
<evidence type="ECO:0000259" key="2">
    <source>
        <dbReference type="PROSITE" id="PS50930"/>
    </source>
</evidence>
<evidence type="ECO:0000313" key="4">
    <source>
        <dbReference type="Proteomes" id="UP000000361"/>
    </source>
</evidence>
<dbReference type="EnsemblBacteria" id="ABL70554">
    <property type="protein sequence ID" value="ABL70554"/>
    <property type="gene ID" value="Pden_2467"/>
</dbReference>
<feature type="transmembrane region" description="Helical" evidence="1">
    <location>
        <begin position="131"/>
        <end position="152"/>
    </location>
</feature>